<sequence>MQEEPDDPDMLARFTAWRSASGLNREAWDTMQRTAGLIARLPPANTGDWRNVPRYQAPRWYRRPAARAATALAVAACVALLLAPTALLRLQADDITGTAETREIALGDGDSARLAPKSAIAIDYAAGQRHVRLLAGEAFFTVRHDPAHPFTVTTGAVRTTDIGTAFDIRRGANDVTVAVREGQVRVEGGTVRAGGVELGAGEILTIGPETARRAAIAPDHIGAWGQGLLAADEEPMGEVVDRLRPWLGARVVMASPQAGRHVTGVYDLTAPEEALRAVARAHGAEIHHLSPWIVVVR</sequence>
<dbReference type="Pfam" id="PF04773">
    <property type="entry name" value="FecR"/>
    <property type="match status" value="1"/>
</dbReference>
<dbReference type="GO" id="GO:0016989">
    <property type="term" value="F:sigma factor antagonist activity"/>
    <property type="evidence" value="ECO:0007669"/>
    <property type="project" value="TreeGrafter"/>
</dbReference>
<dbReference type="InterPro" id="IPR006860">
    <property type="entry name" value="FecR"/>
</dbReference>
<evidence type="ECO:0000313" key="4">
    <source>
        <dbReference type="Proteomes" id="UP000540556"/>
    </source>
</evidence>
<dbReference type="Gene3D" id="2.60.120.1440">
    <property type="match status" value="1"/>
</dbReference>
<keyword evidence="1" id="KW-0812">Transmembrane</keyword>
<feature type="domain" description="FecR protein" evidence="2">
    <location>
        <begin position="96"/>
        <end position="185"/>
    </location>
</feature>
<keyword evidence="4" id="KW-1185">Reference proteome</keyword>
<keyword evidence="3" id="KW-0418">Kinase</keyword>
<dbReference type="GO" id="GO:0016301">
    <property type="term" value="F:kinase activity"/>
    <property type="evidence" value="ECO:0007669"/>
    <property type="project" value="UniProtKB-KW"/>
</dbReference>
<dbReference type="Proteomes" id="UP000540556">
    <property type="component" value="Unassembled WGS sequence"/>
</dbReference>
<reference evidence="3 4" key="1">
    <citation type="submission" date="2020-04" db="EMBL/GenBank/DDBJ databases">
        <title>Description of novel Gluconacetobacter.</title>
        <authorList>
            <person name="Sombolestani A."/>
        </authorList>
    </citation>
    <scope>NUCLEOTIDE SEQUENCE [LARGE SCALE GENOMIC DNA]</scope>
    <source>
        <strain evidence="3 4">LMG 27800</strain>
    </source>
</reference>
<dbReference type="InterPro" id="IPR012373">
    <property type="entry name" value="Ferrdict_sens_TM"/>
</dbReference>
<proteinExistence type="predicted"/>
<dbReference type="PANTHER" id="PTHR30273:SF2">
    <property type="entry name" value="PROTEIN FECR"/>
    <property type="match status" value="1"/>
</dbReference>
<evidence type="ECO:0000313" key="3">
    <source>
        <dbReference type="EMBL" id="MBB2205841.1"/>
    </source>
</evidence>
<evidence type="ECO:0000259" key="2">
    <source>
        <dbReference type="Pfam" id="PF04773"/>
    </source>
</evidence>
<dbReference type="EMBL" id="JABEQK010000009">
    <property type="protein sequence ID" value="MBB2205841.1"/>
    <property type="molecule type" value="Genomic_DNA"/>
</dbReference>
<keyword evidence="1" id="KW-1133">Transmembrane helix</keyword>
<keyword evidence="1" id="KW-0472">Membrane</keyword>
<accession>A0A7W4PTC5</accession>
<name>A0A7W4PTC5_9PROT</name>
<gene>
    <name evidence="3" type="ORF">HLH27_12560</name>
</gene>
<dbReference type="AlphaFoldDB" id="A0A7W4PTC5"/>
<dbReference type="PIRSF" id="PIRSF018266">
    <property type="entry name" value="FecR"/>
    <property type="match status" value="1"/>
</dbReference>
<protein>
    <submittedName>
        <fullName evidence="3">Histidine kinase</fullName>
    </submittedName>
</protein>
<comment type="caution">
    <text evidence="3">The sequence shown here is derived from an EMBL/GenBank/DDBJ whole genome shotgun (WGS) entry which is preliminary data.</text>
</comment>
<evidence type="ECO:0000256" key="1">
    <source>
        <dbReference type="SAM" id="Phobius"/>
    </source>
</evidence>
<keyword evidence="3" id="KW-0808">Transferase</keyword>
<feature type="transmembrane region" description="Helical" evidence="1">
    <location>
        <begin position="68"/>
        <end position="88"/>
    </location>
</feature>
<organism evidence="3 4">
    <name type="scientific">Gluconacetobacter takamatsuzukensis</name>
    <dbReference type="NCBI Taxonomy" id="1286190"/>
    <lineage>
        <taxon>Bacteria</taxon>
        <taxon>Pseudomonadati</taxon>
        <taxon>Pseudomonadota</taxon>
        <taxon>Alphaproteobacteria</taxon>
        <taxon>Acetobacterales</taxon>
        <taxon>Acetobacteraceae</taxon>
        <taxon>Gluconacetobacter</taxon>
    </lineage>
</organism>
<dbReference type="PANTHER" id="PTHR30273">
    <property type="entry name" value="PERIPLASMIC SIGNAL SENSOR AND SIGMA FACTOR ACTIVATOR FECR-RELATED"/>
    <property type="match status" value="1"/>
</dbReference>